<dbReference type="InterPro" id="IPR000727">
    <property type="entry name" value="T_SNARE_dom"/>
</dbReference>
<dbReference type="InterPro" id="IPR044766">
    <property type="entry name" value="NPSN/SNAP25-like_N_SNARE"/>
</dbReference>
<evidence type="ECO:0000313" key="9">
    <source>
        <dbReference type="EMBL" id="KAJ8513116.1"/>
    </source>
</evidence>
<dbReference type="Proteomes" id="UP001222027">
    <property type="component" value="Unassembled WGS sequence"/>
</dbReference>
<dbReference type="SMART" id="SM00397">
    <property type="entry name" value="t_SNARE"/>
    <property type="match status" value="2"/>
</dbReference>
<feature type="domain" description="T-SNARE coiled-coil homology" evidence="8">
    <location>
        <begin position="265"/>
        <end position="327"/>
    </location>
</feature>
<feature type="compositionally biased region" description="Basic and acidic residues" evidence="7">
    <location>
        <begin position="262"/>
        <end position="272"/>
    </location>
</feature>
<comment type="caution">
    <text evidence="9">The sequence shown here is derived from an EMBL/GenBank/DDBJ whole genome shotgun (WGS) entry which is preliminary data.</text>
</comment>
<comment type="subcellular location">
    <subcellularLocation>
        <location evidence="1">Membrane</location>
    </subcellularLocation>
</comment>
<comment type="similarity">
    <text evidence="2">Belongs to the syntaxin family.</text>
</comment>
<comment type="similarity">
    <text evidence="3">Belongs to the SNAP-25 family.</text>
</comment>
<evidence type="ECO:0000256" key="6">
    <source>
        <dbReference type="ARBA" id="ARBA00023136"/>
    </source>
</evidence>
<dbReference type="GO" id="GO:0005886">
    <property type="term" value="C:plasma membrane"/>
    <property type="evidence" value="ECO:0007669"/>
    <property type="project" value="TreeGrafter"/>
</dbReference>
<dbReference type="FunFam" id="1.20.5.110:FF:000040">
    <property type="entry name" value="SNAP25 homologous protein SNAP33"/>
    <property type="match status" value="1"/>
</dbReference>
<evidence type="ECO:0000259" key="8">
    <source>
        <dbReference type="PROSITE" id="PS50192"/>
    </source>
</evidence>
<evidence type="ECO:0000256" key="3">
    <source>
        <dbReference type="ARBA" id="ARBA00009480"/>
    </source>
</evidence>
<dbReference type="CDD" id="cd15841">
    <property type="entry name" value="SNARE_Qc"/>
    <property type="match status" value="1"/>
</dbReference>
<keyword evidence="5" id="KW-0653">Protein transport</keyword>
<gene>
    <name evidence="9" type="ORF">OPV22_003550</name>
</gene>
<dbReference type="FunFam" id="1.20.5.110:FF:000031">
    <property type="entry name" value="SNAP25 homologous protein SNAP33"/>
    <property type="match status" value="1"/>
</dbReference>
<keyword evidence="4" id="KW-0813">Transport</keyword>
<dbReference type="GO" id="GO:0005484">
    <property type="term" value="F:SNAP receptor activity"/>
    <property type="evidence" value="ECO:0007669"/>
    <property type="project" value="InterPro"/>
</dbReference>
<evidence type="ECO:0000256" key="1">
    <source>
        <dbReference type="ARBA" id="ARBA00004370"/>
    </source>
</evidence>
<organism evidence="9 10">
    <name type="scientific">Ensete ventricosum</name>
    <name type="common">Abyssinian banana</name>
    <name type="synonym">Musa ensete</name>
    <dbReference type="NCBI Taxonomy" id="4639"/>
    <lineage>
        <taxon>Eukaryota</taxon>
        <taxon>Viridiplantae</taxon>
        <taxon>Streptophyta</taxon>
        <taxon>Embryophyta</taxon>
        <taxon>Tracheophyta</taxon>
        <taxon>Spermatophyta</taxon>
        <taxon>Magnoliopsida</taxon>
        <taxon>Liliopsida</taxon>
        <taxon>Zingiberales</taxon>
        <taxon>Musaceae</taxon>
        <taxon>Ensete</taxon>
    </lineage>
</organism>
<proteinExistence type="inferred from homology"/>
<dbReference type="PROSITE" id="PS00914">
    <property type="entry name" value="SYNTAXIN"/>
    <property type="match status" value="1"/>
</dbReference>
<evidence type="ECO:0000256" key="4">
    <source>
        <dbReference type="ARBA" id="ARBA00022448"/>
    </source>
</evidence>
<evidence type="ECO:0000256" key="7">
    <source>
        <dbReference type="SAM" id="MobiDB-lite"/>
    </source>
</evidence>
<dbReference type="GO" id="GO:0016192">
    <property type="term" value="P:vesicle-mediated transport"/>
    <property type="evidence" value="ECO:0007669"/>
    <property type="project" value="UniProtKB-ARBA"/>
</dbReference>
<keyword evidence="6" id="KW-0472">Membrane</keyword>
<keyword evidence="10" id="KW-1185">Reference proteome</keyword>
<dbReference type="PANTHER" id="PTHR19305:SF9">
    <property type="entry name" value="SYNAPTOSOMAL-ASSOCIATED PROTEIN 29"/>
    <property type="match status" value="1"/>
</dbReference>
<accession>A0AAV8S164</accession>
<dbReference type="EMBL" id="JAQQAF010000001">
    <property type="protein sequence ID" value="KAJ8513116.1"/>
    <property type="molecule type" value="Genomic_DNA"/>
</dbReference>
<dbReference type="GO" id="GO:0006886">
    <property type="term" value="P:intracellular protein transport"/>
    <property type="evidence" value="ECO:0007669"/>
    <property type="project" value="InterPro"/>
</dbReference>
<dbReference type="PROSITE" id="PS50192">
    <property type="entry name" value="T_SNARE"/>
    <property type="match status" value="1"/>
</dbReference>
<evidence type="ECO:0000256" key="5">
    <source>
        <dbReference type="ARBA" id="ARBA00022927"/>
    </source>
</evidence>
<evidence type="ECO:0000256" key="2">
    <source>
        <dbReference type="ARBA" id="ARBA00009063"/>
    </source>
</evidence>
<name>A0AAV8S164_ENSVE</name>
<dbReference type="GO" id="GO:0031201">
    <property type="term" value="C:SNARE complex"/>
    <property type="evidence" value="ECO:0007669"/>
    <property type="project" value="InterPro"/>
</dbReference>
<dbReference type="AlphaFoldDB" id="A0AAV8S164"/>
<reference evidence="9 10" key="1">
    <citation type="submission" date="2022-12" db="EMBL/GenBank/DDBJ databases">
        <title>Chromosome-scale assembly of the Ensete ventricosum genome.</title>
        <authorList>
            <person name="Dussert Y."/>
            <person name="Stocks J."/>
            <person name="Wendawek A."/>
            <person name="Woldeyes F."/>
            <person name="Nichols R.A."/>
            <person name="Borrell J.S."/>
        </authorList>
    </citation>
    <scope>NUCLEOTIDE SEQUENCE [LARGE SCALE GENOMIC DNA]</scope>
    <source>
        <strain evidence="10">cv. Maze</strain>
        <tissue evidence="9">Seeds</tissue>
    </source>
</reference>
<dbReference type="SUPFAM" id="SSF58038">
    <property type="entry name" value="SNARE fusion complex"/>
    <property type="match status" value="2"/>
</dbReference>
<protein>
    <recommendedName>
        <fullName evidence="8">t-SNARE coiled-coil homology domain-containing protein</fullName>
    </recommendedName>
</protein>
<dbReference type="PANTHER" id="PTHR19305">
    <property type="entry name" value="SYNAPTOSOMAL ASSOCIATED PROTEIN"/>
    <property type="match status" value="1"/>
</dbReference>
<dbReference type="Gene3D" id="1.20.5.110">
    <property type="match status" value="2"/>
</dbReference>
<dbReference type="CDD" id="cd15861">
    <property type="entry name" value="SNARE_SNAP25N_23N_29N_SEC9N"/>
    <property type="match status" value="1"/>
</dbReference>
<feature type="region of interest" description="Disordered" evidence="7">
    <location>
        <begin position="231"/>
        <end position="272"/>
    </location>
</feature>
<dbReference type="InterPro" id="IPR006012">
    <property type="entry name" value="Syntaxin/epimorphin_CS"/>
</dbReference>
<evidence type="ECO:0000313" key="10">
    <source>
        <dbReference type="Proteomes" id="UP001222027"/>
    </source>
</evidence>
<sequence length="330" mass="37040">MRKPALLLLLHRSRSGGSASAVAEIGVHVALRSCPPWNSAYFSLLTSSSLYGFLRCPRLLVSYTYLTSKKLILHPMVSKAKMKSNQFGENVDEEIGWESSAAWGYSAAKNRYKNDFRDSGGIENQSVQELENYAVYKSEETTNKLNGCLRIAEEIREDATKTLVTLHQQGEQITRTHQTAADIEHDLSRGEKLLGNLGGLFSKKWKPKKTREIKGPLLTRDDSFIKRSSHLEQRQRLGISAPHPRSEPRHISSSSEPTSALEKVETEKAKQDDALSDLSNLLGELKNMAIDMGSEIERQTVALDHMEDDVEEVNFRVKGANFRGRRLLGK</sequence>